<evidence type="ECO:0000256" key="1">
    <source>
        <dbReference type="ARBA" id="ARBA00007164"/>
    </source>
</evidence>
<evidence type="ECO:0000259" key="10">
    <source>
        <dbReference type="Pfam" id="PF00768"/>
    </source>
</evidence>
<accession>A0A3N0DS14</accession>
<protein>
    <submittedName>
        <fullName evidence="11">D-alanyl-D-alanine carboxypeptidase</fullName>
    </submittedName>
</protein>
<dbReference type="GO" id="GO:0009252">
    <property type="term" value="P:peptidoglycan biosynthetic process"/>
    <property type="evidence" value="ECO:0007669"/>
    <property type="project" value="UniProtKB-KW"/>
</dbReference>
<keyword evidence="11" id="KW-0121">Carboxypeptidase</keyword>
<feature type="binding site" evidence="8">
    <location>
        <position position="269"/>
    </location>
    <ligand>
        <name>substrate</name>
    </ligand>
</feature>
<keyword evidence="4" id="KW-0133">Cell shape</keyword>
<organism evidence="11 12">
    <name type="scientific">Nocardioides marmorisolisilvae</name>
    <dbReference type="NCBI Taxonomy" id="1542737"/>
    <lineage>
        <taxon>Bacteria</taxon>
        <taxon>Bacillati</taxon>
        <taxon>Actinomycetota</taxon>
        <taxon>Actinomycetes</taxon>
        <taxon>Propionibacteriales</taxon>
        <taxon>Nocardioidaceae</taxon>
        <taxon>Nocardioides</taxon>
    </lineage>
</organism>
<evidence type="ECO:0000256" key="4">
    <source>
        <dbReference type="ARBA" id="ARBA00022960"/>
    </source>
</evidence>
<keyword evidence="11" id="KW-0645">Protease</keyword>
<comment type="caution">
    <text evidence="11">The sequence shown here is derived from an EMBL/GenBank/DDBJ whole genome shotgun (WGS) entry which is preliminary data.</text>
</comment>
<evidence type="ECO:0000256" key="8">
    <source>
        <dbReference type="PIRSR" id="PIRSR618044-2"/>
    </source>
</evidence>
<feature type="domain" description="Peptidase S11 D-alanyl-D-alanine carboxypeptidase A N-terminal" evidence="10">
    <location>
        <begin position="61"/>
        <end position="298"/>
    </location>
</feature>
<evidence type="ECO:0000256" key="9">
    <source>
        <dbReference type="RuleBase" id="RU004016"/>
    </source>
</evidence>
<keyword evidence="3" id="KW-0378">Hydrolase</keyword>
<dbReference type="GO" id="GO:0009002">
    <property type="term" value="F:serine-type D-Ala-D-Ala carboxypeptidase activity"/>
    <property type="evidence" value="ECO:0007669"/>
    <property type="project" value="InterPro"/>
</dbReference>
<dbReference type="Proteomes" id="UP000277094">
    <property type="component" value="Unassembled WGS sequence"/>
</dbReference>
<feature type="active site" evidence="7">
    <location>
        <position position="152"/>
    </location>
</feature>
<dbReference type="PRINTS" id="PR00725">
    <property type="entry name" value="DADACBPTASE1"/>
</dbReference>
<dbReference type="AlphaFoldDB" id="A0A3N0DS14"/>
<feature type="active site" description="Proton acceptor" evidence="7">
    <location>
        <position position="94"/>
    </location>
</feature>
<reference evidence="11 12" key="1">
    <citation type="submission" date="2018-11" db="EMBL/GenBank/DDBJ databases">
        <authorList>
            <person name="Li F."/>
        </authorList>
    </citation>
    <scope>NUCLEOTIDE SEQUENCE [LARGE SCALE GENOMIC DNA]</scope>
    <source>
        <strain evidence="11 12">KIS18-7</strain>
    </source>
</reference>
<dbReference type="InterPro" id="IPR001967">
    <property type="entry name" value="Peptidase_S11_N"/>
</dbReference>
<sequence>MGCVTRQRTPRCGGRVRRVMRSGAFSSWARTLAVGLVATSAFLAPAPGVAETAPIPRVPAGVTAAGAILIDQADGSVLMGRAIYTERPMASTTKIMTAVVVLETPGLDLDARIPVKSVYHRYAVWKDASTAHLHTGDSLTVRQLLYGLLLPSGSDAAYALADRFGHGSTRTARTAEFISRMNAKAAELGLSRTQFGSFDGLAPTSTNHITPRSLARLASYALGNEQFAAIVRTRTTSVPGWTASGGRRIYTWENTNQLLGRYWGVIGVKTGTTTPAGACLVFAITRGGRTLVGVVLHSASGDARYRDARLILDAAR</sequence>
<dbReference type="PANTHER" id="PTHR21581">
    <property type="entry name" value="D-ALANYL-D-ALANINE CARBOXYPEPTIDASE"/>
    <property type="match status" value="1"/>
</dbReference>
<dbReference type="PANTHER" id="PTHR21581:SF33">
    <property type="entry name" value="D-ALANYL-D-ALANINE CARBOXYPEPTIDASE DACB"/>
    <property type="match status" value="1"/>
</dbReference>
<name>A0A3N0DS14_9ACTN</name>
<dbReference type="GO" id="GO:0006508">
    <property type="term" value="P:proteolysis"/>
    <property type="evidence" value="ECO:0007669"/>
    <property type="project" value="InterPro"/>
</dbReference>
<evidence type="ECO:0000256" key="2">
    <source>
        <dbReference type="ARBA" id="ARBA00022729"/>
    </source>
</evidence>
<comment type="similarity">
    <text evidence="1 9">Belongs to the peptidase S11 family.</text>
</comment>
<dbReference type="SUPFAM" id="SSF56601">
    <property type="entry name" value="beta-lactamase/transpeptidase-like"/>
    <property type="match status" value="1"/>
</dbReference>
<proteinExistence type="inferred from homology"/>
<dbReference type="OrthoDB" id="3663940at2"/>
<dbReference type="InterPro" id="IPR018044">
    <property type="entry name" value="Peptidase_S11"/>
</dbReference>
<feature type="active site" description="Acyl-ester intermediate" evidence="7">
    <location>
        <position position="91"/>
    </location>
</feature>
<dbReference type="Gene3D" id="3.40.710.10">
    <property type="entry name" value="DD-peptidase/beta-lactamase superfamily"/>
    <property type="match status" value="1"/>
</dbReference>
<keyword evidence="12" id="KW-1185">Reference proteome</keyword>
<dbReference type="EMBL" id="RJSG01000002">
    <property type="protein sequence ID" value="RNL78427.1"/>
    <property type="molecule type" value="Genomic_DNA"/>
</dbReference>
<dbReference type="GO" id="GO:0008360">
    <property type="term" value="P:regulation of cell shape"/>
    <property type="evidence" value="ECO:0007669"/>
    <property type="project" value="UniProtKB-KW"/>
</dbReference>
<evidence type="ECO:0000256" key="6">
    <source>
        <dbReference type="ARBA" id="ARBA00023316"/>
    </source>
</evidence>
<evidence type="ECO:0000256" key="7">
    <source>
        <dbReference type="PIRSR" id="PIRSR618044-1"/>
    </source>
</evidence>
<dbReference type="Pfam" id="PF00768">
    <property type="entry name" value="Peptidase_S11"/>
    <property type="match status" value="1"/>
</dbReference>
<evidence type="ECO:0000313" key="11">
    <source>
        <dbReference type="EMBL" id="RNL78427.1"/>
    </source>
</evidence>
<keyword evidence="6" id="KW-0961">Cell wall biogenesis/degradation</keyword>
<keyword evidence="2" id="KW-0732">Signal</keyword>
<evidence type="ECO:0000313" key="12">
    <source>
        <dbReference type="Proteomes" id="UP000277094"/>
    </source>
</evidence>
<evidence type="ECO:0000256" key="3">
    <source>
        <dbReference type="ARBA" id="ARBA00022801"/>
    </source>
</evidence>
<dbReference type="InterPro" id="IPR012338">
    <property type="entry name" value="Beta-lactam/transpept-like"/>
</dbReference>
<gene>
    <name evidence="11" type="ORF">EFL95_04825</name>
</gene>
<dbReference type="GO" id="GO:0071555">
    <property type="term" value="P:cell wall organization"/>
    <property type="evidence" value="ECO:0007669"/>
    <property type="project" value="UniProtKB-KW"/>
</dbReference>
<evidence type="ECO:0000256" key="5">
    <source>
        <dbReference type="ARBA" id="ARBA00022984"/>
    </source>
</evidence>
<keyword evidence="5" id="KW-0573">Peptidoglycan synthesis</keyword>